<evidence type="ECO:0000256" key="1">
    <source>
        <dbReference type="SAM" id="Phobius"/>
    </source>
</evidence>
<dbReference type="PATRIC" id="fig|1227485.3.peg.519"/>
<dbReference type="RefSeq" id="WP_006628245.1">
    <property type="nucleotide sequence ID" value="NZ_AOJD01000023.1"/>
</dbReference>
<evidence type="ECO:0000313" key="2">
    <source>
        <dbReference type="EMBL" id="ELZ39915.1"/>
    </source>
</evidence>
<dbReference type="OrthoDB" id="350564at2157"/>
<keyword evidence="1" id="KW-1133">Transmembrane helix</keyword>
<comment type="caution">
    <text evidence="2">The sequence shown here is derived from an EMBL/GenBank/DDBJ whole genome shotgun (WGS) entry which is preliminary data.</text>
</comment>
<gene>
    <name evidence="2" type="ORF">C472_02714</name>
</gene>
<evidence type="ECO:0000313" key="3">
    <source>
        <dbReference type="Proteomes" id="UP000011523"/>
    </source>
</evidence>
<organism evidence="2 3">
    <name type="scientific">Halorubrum tebenquichense DSM 14210</name>
    <dbReference type="NCBI Taxonomy" id="1227485"/>
    <lineage>
        <taxon>Archaea</taxon>
        <taxon>Methanobacteriati</taxon>
        <taxon>Methanobacteriota</taxon>
        <taxon>Stenosarchaea group</taxon>
        <taxon>Halobacteria</taxon>
        <taxon>Halobacteriales</taxon>
        <taxon>Haloferacaceae</taxon>
        <taxon>Halorubrum</taxon>
    </lineage>
</organism>
<keyword evidence="1" id="KW-0472">Membrane</keyword>
<dbReference type="Proteomes" id="UP000011523">
    <property type="component" value="Unassembled WGS sequence"/>
</dbReference>
<feature type="transmembrane region" description="Helical" evidence="1">
    <location>
        <begin position="61"/>
        <end position="79"/>
    </location>
</feature>
<keyword evidence="3" id="KW-1185">Reference proteome</keyword>
<protein>
    <submittedName>
        <fullName evidence="2">Uncharacterized protein</fullName>
    </submittedName>
</protein>
<feature type="transmembrane region" description="Helical" evidence="1">
    <location>
        <begin position="31"/>
        <end position="49"/>
    </location>
</feature>
<sequence length="93" mass="9992">MDWVTALPAALFALAWLSVPYYALREDWSAVRTAGMAVFLAAATAGTYLDEFLAPGSPLLPWIEPVAAAVMVGAIYVAFVREPSGQNESDDTR</sequence>
<dbReference type="AlphaFoldDB" id="M0DWK2"/>
<feature type="transmembrane region" description="Helical" evidence="1">
    <location>
        <begin position="6"/>
        <end position="24"/>
    </location>
</feature>
<keyword evidence="1" id="KW-0812">Transmembrane</keyword>
<proteinExistence type="predicted"/>
<reference evidence="2 3" key="1">
    <citation type="journal article" date="2014" name="PLoS Genet.">
        <title>Phylogenetically driven sequencing of extremely halophilic archaea reveals strategies for static and dynamic osmo-response.</title>
        <authorList>
            <person name="Becker E.A."/>
            <person name="Seitzer P.M."/>
            <person name="Tritt A."/>
            <person name="Larsen D."/>
            <person name="Krusor M."/>
            <person name="Yao A.I."/>
            <person name="Wu D."/>
            <person name="Madern D."/>
            <person name="Eisen J.A."/>
            <person name="Darling A.E."/>
            <person name="Facciotti M.T."/>
        </authorList>
    </citation>
    <scope>NUCLEOTIDE SEQUENCE [LARGE SCALE GENOMIC DNA]</scope>
    <source>
        <strain evidence="2 3">DSM 14210</strain>
    </source>
</reference>
<accession>M0DWK2</accession>
<dbReference type="EMBL" id="AOJD01000023">
    <property type="protein sequence ID" value="ELZ39915.1"/>
    <property type="molecule type" value="Genomic_DNA"/>
</dbReference>
<name>M0DWK2_9EURY</name>